<dbReference type="Proteomes" id="UP000188268">
    <property type="component" value="Unassembled WGS sequence"/>
</dbReference>
<gene>
    <name evidence="2" type="ORF">CCACVL1_00154</name>
</gene>
<evidence type="ECO:0000313" key="3">
    <source>
        <dbReference type="Proteomes" id="UP000188268"/>
    </source>
</evidence>
<dbReference type="Gramene" id="OMP12063">
    <property type="protein sequence ID" value="OMP12063"/>
    <property type="gene ID" value="CCACVL1_00154"/>
</dbReference>
<organism evidence="2 3">
    <name type="scientific">Corchorus capsularis</name>
    <name type="common">Jute</name>
    <dbReference type="NCBI Taxonomy" id="210143"/>
    <lineage>
        <taxon>Eukaryota</taxon>
        <taxon>Viridiplantae</taxon>
        <taxon>Streptophyta</taxon>
        <taxon>Embryophyta</taxon>
        <taxon>Tracheophyta</taxon>
        <taxon>Spermatophyta</taxon>
        <taxon>Magnoliopsida</taxon>
        <taxon>eudicotyledons</taxon>
        <taxon>Gunneridae</taxon>
        <taxon>Pentapetalae</taxon>
        <taxon>rosids</taxon>
        <taxon>malvids</taxon>
        <taxon>Malvales</taxon>
        <taxon>Malvaceae</taxon>
        <taxon>Grewioideae</taxon>
        <taxon>Apeibeae</taxon>
        <taxon>Corchorus</taxon>
    </lineage>
</organism>
<feature type="non-terminal residue" evidence="2">
    <location>
        <position position="1"/>
    </location>
</feature>
<protein>
    <submittedName>
        <fullName evidence="2">Uncharacterized protein</fullName>
    </submittedName>
</protein>
<proteinExistence type="predicted"/>
<evidence type="ECO:0000313" key="2">
    <source>
        <dbReference type="EMBL" id="OMP12063.1"/>
    </source>
</evidence>
<sequence length="22" mass="2537">ASALRTSKKEQNYRRDKKQGGD</sequence>
<dbReference type="EMBL" id="AWWV01000484">
    <property type="protein sequence ID" value="OMP12063.1"/>
    <property type="molecule type" value="Genomic_DNA"/>
</dbReference>
<reference evidence="2 3" key="1">
    <citation type="submission" date="2013-09" db="EMBL/GenBank/DDBJ databases">
        <title>Corchorus capsularis genome sequencing.</title>
        <authorList>
            <person name="Alam M."/>
            <person name="Haque M.S."/>
            <person name="Islam M.S."/>
            <person name="Emdad E.M."/>
            <person name="Islam M.M."/>
            <person name="Ahmed B."/>
            <person name="Halim A."/>
            <person name="Hossen Q.M.M."/>
            <person name="Hossain M.Z."/>
            <person name="Ahmed R."/>
            <person name="Khan M.M."/>
            <person name="Islam R."/>
            <person name="Rashid M.M."/>
            <person name="Khan S.A."/>
            <person name="Rahman M.S."/>
            <person name="Alam M."/>
        </authorList>
    </citation>
    <scope>NUCLEOTIDE SEQUENCE [LARGE SCALE GENOMIC DNA]</scope>
    <source>
        <strain evidence="3">cv. CVL-1</strain>
        <tissue evidence="2">Whole seedling</tissue>
    </source>
</reference>
<feature type="region of interest" description="Disordered" evidence="1">
    <location>
        <begin position="1"/>
        <end position="22"/>
    </location>
</feature>
<dbReference type="AlphaFoldDB" id="A0A1R3KY76"/>
<name>A0A1R3KY76_COCAP</name>
<feature type="compositionally biased region" description="Basic and acidic residues" evidence="1">
    <location>
        <begin position="7"/>
        <end position="22"/>
    </location>
</feature>
<evidence type="ECO:0000256" key="1">
    <source>
        <dbReference type="SAM" id="MobiDB-lite"/>
    </source>
</evidence>
<keyword evidence="3" id="KW-1185">Reference proteome</keyword>
<accession>A0A1R3KY76</accession>
<comment type="caution">
    <text evidence="2">The sequence shown here is derived from an EMBL/GenBank/DDBJ whole genome shotgun (WGS) entry which is preliminary data.</text>
</comment>